<dbReference type="Gene3D" id="3.40.1190.20">
    <property type="match status" value="1"/>
</dbReference>
<dbReference type="PROSITE" id="PS00584">
    <property type="entry name" value="PFKB_KINASES_2"/>
    <property type="match status" value="1"/>
</dbReference>
<evidence type="ECO:0000313" key="5">
    <source>
        <dbReference type="EMBL" id="KHF45871.1"/>
    </source>
</evidence>
<dbReference type="InterPro" id="IPR029056">
    <property type="entry name" value="Ribokinase-like"/>
</dbReference>
<dbReference type="Pfam" id="PF00294">
    <property type="entry name" value="PfkB"/>
    <property type="match status" value="1"/>
</dbReference>
<reference evidence="5 6" key="1">
    <citation type="submission" date="2014-10" db="EMBL/GenBank/DDBJ databases">
        <title>Genome sequence of Micropolyspora internatus JCM3315.</title>
        <authorList>
            <person name="Shin S.-K."/>
            <person name="Yi H."/>
        </authorList>
    </citation>
    <scope>NUCLEOTIDE SEQUENCE [LARGE SCALE GENOMIC DNA]</scope>
    <source>
        <strain evidence="5 6">JCM 3315</strain>
    </source>
</reference>
<dbReference type="PANTHER" id="PTHR43085">
    <property type="entry name" value="HEXOKINASE FAMILY MEMBER"/>
    <property type="match status" value="1"/>
</dbReference>
<dbReference type="SUPFAM" id="SSF53613">
    <property type="entry name" value="Ribokinase-like"/>
    <property type="match status" value="1"/>
</dbReference>
<dbReference type="EMBL" id="JRZE01000001">
    <property type="protein sequence ID" value="KHF45871.1"/>
    <property type="molecule type" value="Genomic_DNA"/>
</dbReference>
<evidence type="ECO:0000256" key="2">
    <source>
        <dbReference type="ARBA" id="ARBA00022679"/>
    </source>
</evidence>
<dbReference type="InterPro" id="IPR002173">
    <property type="entry name" value="Carboh/pur_kinase_PfkB_CS"/>
</dbReference>
<dbReference type="RefSeq" id="WP_015787216.1">
    <property type="nucleotide sequence ID" value="NZ_CALJZO010000045.1"/>
</dbReference>
<dbReference type="InterPro" id="IPR050306">
    <property type="entry name" value="PfkB_Carbo_kinase"/>
</dbReference>
<protein>
    <submittedName>
        <fullName evidence="5">Sugar kinase</fullName>
    </submittedName>
</protein>
<dbReference type="OMA" id="CANFMPT"/>
<organism evidence="5 6">
    <name type="scientific">Saccharomonospora viridis</name>
    <dbReference type="NCBI Taxonomy" id="1852"/>
    <lineage>
        <taxon>Bacteria</taxon>
        <taxon>Bacillati</taxon>
        <taxon>Actinomycetota</taxon>
        <taxon>Actinomycetes</taxon>
        <taxon>Pseudonocardiales</taxon>
        <taxon>Pseudonocardiaceae</taxon>
        <taxon>Saccharomonospora</taxon>
    </lineage>
</organism>
<comment type="similarity">
    <text evidence="1">Belongs to the carbohydrate kinase PfkB family.</text>
</comment>
<keyword evidence="2" id="KW-0808">Transferase</keyword>
<evidence type="ECO:0000256" key="1">
    <source>
        <dbReference type="ARBA" id="ARBA00010688"/>
    </source>
</evidence>
<accession>A0A837DHD2</accession>
<dbReference type="Proteomes" id="UP000030848">
    <property type="component" value="Unassembled WGS sequence"/>
</dbReference>
<gene>
    <name evidence="5" type="ORF">MINT15_01720</name>
</gene>
<dbReference type="CDD" id="cd01166">
    <property type="entry name" value="KdgK"/>
    <property type="match status" value="1"/>
</dbReference>
<name>A0A837DHD2_9PSEU</name>
<dbReference type="PANTHER" id="PTHR43085:SF57">
    <property type="entry name" value="CARBOHYDRATE KINASE PFKB DOMAIN-CONTAINING PROTEIN"/>
    <property type="match status" value="1"/>
</dbReference>
<evidence type="ECO:0000313" key="6">
    <source>
        <dbReference type="Proteomes" id="UP000030848"/>
    </source>
</evidence>
<dbReference type="InterPro" id="IPR011611">
    <property type="entry name" value="PfkB_dom"/>
</dbReference>
<evidence type="ECO:0000259" key="4">
    <source>
        <dbReference type="Pfam" id="PF00294"/>
    </source>
</evidence>
<dbReference type="AlphaFoldDB" id="A0A837DHD2"/>
<dbReference type="OrthoDB" id="9808601at2"/>
<feature type="domain" description="Carbohydrate kinase PfkB" evidence="4">
    <location>
        <begin position="8"/>
        <end position="300"/>
    </location>
</feature>
<dbReference type="GO" id="GO:0016301">
    <property type="term" value="F:kinase activity"/>
    <property type="evidence" value="ECO:0007669"/>
    <property type="project" value="UniProtKB-KW"/>
</dbReference>
<proteinExistence type="inferred from homology"/>
<sequence length="311" mass="32618">MSGTGLLTFGEALAVFSTQSGKLRHARTVDVGIAGSEAMVAIGVARLGAPAAWAGRLGADEPGAMVLLRLREEGVDTSAVRTDRQAPTGLMLKDFRNADVTRAAYYRNGSAGTRLCPEDIPEDRIRSAGVLHLSGLTPGLSDSAAKAAFAAAEVANDEGVPVSLDIDYSHALWYPEDAADILYDLVSLCDIVFAGDDAARLLGLDGDPQELAAGLAELGPEQVIVELGPRGAVAELHGSRYDVPHYPVRSVDTDGADDAFVAGYLAEFLAGASPDRRLRTAAACRAFALTVPGESTGLPDREELKTLTRTR</sequence>
<keyword evidence="3 5" id="KW-0418">Kinase</keyword>
<comment type="caution">
    <text evidence="5">The sequence shown here is derived from an EMBL/GenBank/DDBJ whole genome shotgun (WGS) entry which is preliminary data.</text>
</comment>
<evidence type="ECO:0000256" key="3">
    <source>
        <dbReference type="ARBA" id="ARBA00022777"/>
    </source>
</evidence>